<sequence length="352" mass="37555">MKKFKINPIGTALQKELQHKIDQKTKPLGALGRLEELALQIGSIQQTLTPALSNPHILVFAGDHGIATEGVSAYPQEVTWQMVMNFIQGGAAINVFCRQHNITLHVVDAGVNYDFPDNLEGLIHNKVAKGTANFAKGPAMTIAQAQQCIDSAARIVEAMHTKGCNVIGFGEMGIANTTAASALMSLFCDIPVAQCVGRGTGLSDTALQHKVHVITEALKRHNKYDTPLAQLAGFGGFEIAQITGAMLQAAELGMVVLVDGFIATSAYLVAQAIEPAVKDYCIFCHQSQERGHTLMLQALDVKPFLDLNMRLGEGTGAAVAYPLLQSAVAFLNQMASFESAQVSEGTQQGVKA</sequence>
<dbReference type="NCBIfam" id="NF000996">
    <property type="entry name" value="PRK00105.1"/>
    <property type="match status" value="1"/>
</dbReference>
<dbReference type="PANTHER" id="PTHR43463:SF1">
    <property type="entry name" value="NICOTINATE-NUCLEOTIDE--DIMETHYLBENZIMIDAZOLE PHOSPHORIBOSYLTRANSFERASE"/>
    <property type="match status" value="1"/>
</dbReference>
<evidence type="ECO:0000256" key="10">
    <source>
        <dbReference type="HAMAP-Rule" id="MF_00230"/>
    </source>
</evidence>
<name>A0ABW3K3Q4_9BACT</name>
<dbReference type="RefSeq" id="WP_377579813.1">
    <property type="nucleotide sequence ID" value="NZ_JBHTKA010000004.1"/>
</dbReference>
<feature type="active site" description="Proton acceptor" evidence="10">
    <location>
        <position position="313"/>
    </location>
</feature>
<dbReference type="InterPro" id="IPR003200">
    <property type="entry name" value="Nict_dMeBzImd_PRibTrfase"/>
</dbReference>
<comment type="catalytic activity">
    <reaction evidence="9 10">
        <text>5,6-dimethylbenzimidazole + nicotinate beta-D-ribonucleotide = alpha-ribazole 5'-phosphate + nicotinate + H(+)</text>
        <dbReference type="Rhea" id="RHEA:11196"/>
        <dbReference type="ChEBI" id="CHEBI:15378"/>
        <dbReference type="ChEBI" id="CHEBI:15890"/>
        <dbReference type="ChEBI" id="CHEBI:32544"/>
        <dbReference type="ChEBI" id="CHEBI:57502"/>
        <dbReference type="ChEBI" id="CHEBI:57918"/>
        <dbReference type="EC" id="2.4.2.21"/>
    </reaction>
</comment>
<dbReference type="PANTHER" id="PTHR43463">
    <property type="entry name" value="NICOTINATE-NUCLEOTIDE--DIMETHYLBENZIMIDAZOLE PHOSPHORIBOSYLTRANSFERASE"/>
    <property type="match status" value="1"/>
</dbReference>
<evidence type="ECO:0000256" key="5">
    <source>
        <dbReference type="ARBA" id="ARBA00022573"/>
    </source>
</evidence>
<proteinExistence type="inferred from homology"/>
<protein>
    <recommendedName>
        <fullName evidence="4 10">Nicotinate-nucleotide--dimethylbenzimidazole phosphoribosyltransferase</fullName>
        <shortName evidence="10">NN:DBI PRT</shortName>
        <ecNumber evidence="3 10">2.4.2.21</ecNumber>
    </recommendedName>
    <alternativeName>
        <fullName evidence="8 10">N(1)-alpha-phosphoribosyltransferase</fullName>
    </alternativeName>
</protein>
<evidence type="ECO:0000313" key="11">
    <source>
        <dbReference type="EMBL" id="MFD1000401.1"/>
    </source>
</evidence>
<evidence type="ECO:0000256" key="1">
    <source>
        <dbReference type="ARBA" id="ARBA00005049"/>
    </source>
</evidence>
<evidence type="ECO:0000256" key="4">
    <source>
        <dbReference type="ARBA" id="ARBA00015486"/>
    </source>
</evidence>
<reference evidence="12" key="1">
    <citation type="journal article" date="2019" name="Int. J. Syst. Evol. Microbiol.">
        <title>The Global Catalogue of Microorganisms (GCM) 10K type strain sequencing project: providing services to taxonomists for standard genome sequencing and annotation.</title>
        <authorList>
            <consortium name="The Broad Institute Genomics Platform"/>
            <consortium name="The Broad Institute Genome Sequencing Center for Infectious Disease"/>
            <person name="Wu L."/>
            <person name="Ma J."/>
        </authorList>
    </citation>
    <scope>NUCLEOTIDE SEQUENCE [LARGE SCALE GENOMIC DNA]</scope>
    <source>
        <strain evidence="12">CCUG 58938</strain>
    </source>
</reference>
<dbReference type="InterPro" id="IPR036087">
    <property type="entry name" value="Nict_dMeBzImd_PRibTrfase_sf"/>
</dbReference>
<keyword evidence="6 10" id="KW-0328">Glycosyltransferase</keyword>
<comment type="caution">
    <text evidence="11">The sequence shown here is derived from an EMBL/GenBank/DDBJ whole genome shotgun (WGS) entry which is preliminary data.</text>
</comment>
<dbReference type="EC" id="2.4.2.21" evidence="3 10"/>
<gene>
    <name evidence="10 11" type="primary">cobT</name>
    <name evidence="11" type="ORF">ACFQ21_13845</name>
</gene>
<organism evidence="11 12">
    <name type="scientific">Ohtaekwangia kribbensis</name>
    <dbReference type="NCBI Taxonomy" id="688913"/>
    <lineage>
        <taxon>Bacteria</taxon>
        <taxon>Pseudomonadati</taxon>
        <taxon>Bacteroidota</taxon>
        <taxon>Cytophagia</taxon>
        <taxon>Cytophagales</taxon>
        <taxon>Fulvivirgaceae</taxon>
        <taxon>Ohtaekwangia</taxon>
    </lineage>
</organism>
<dbReference type="EMBL" id="JBHTKA010000004">
    <property type="protein sequence ID" value="MFD1000401.1"/>
    <property type="molecule type" value="Genomic_DNA"/>
</dbReference>
<evidence type="ECO:0000256" key="3">
    <source>
        <dbReference type="ARBA" id="ARBA00011991"/>
    </source>
</evidence>
<keyword evidence="7 10" id="KW-0808">Transferase</keyword>
<dbReference type="Gene3D" id="3.40.50.10210">
    <property type="match status" value="1"/>
</dbReference>
<comment type="function">
    <text evidence="10">Catalyzes the synthesis of alpha-ribazole-5'-phosphate from nicotinate mononucleotide (NAMN) and 5,6-dimethylbenzimidazole (DMB).</text>
</comment>
<evidence type="ECO:0000256" key="8">
    <source>
        <dbReference type="ARBA" id="ARBA00030686"/>
    </source>
</evidence>
<evidence type="ECO:0000313" key="12">
    <source>
        <dbReference type="Proteomes" id="UP001597112"/>
    </source>
</evidence>
<dbReference type="NCBIfam" id="TIGR03160">
    <property type="entry name" value="cobT_DBIPRT"/>
    <property type="match status" value="1"/>
</dbReference>
<evidence type="ECO:0000256" key="6">
    <source>
        <dbReference type="ARBA" id="ARBA00022676"/>
    </source>
</evidence>
<dbReference type="HAMAP" id="MF_00230">
    <property type="entry name" value="CobT"/>
    <property type="match status" value="1"/>
</dbReference>
<comment type="pathway">
    <text evidence="1 10">Nucleoside biosynthesis; alpha-ribazole biosynthesis; alpha-ribazole from 5,6-dimethylbenzimidazole: step 1/2.</text>
</comment>
<comment type="similarity">
    <text evidence="2 10">Belongs to the CobT family.</text>
</comment>
<dbReference type="Pfam" id="PF02277">
    <property type="entry name" value="DBI_PRT"/>
    <property type="match status" value="1"/>
</dbReference>
<evidence type="ECO:0000256" key="2">
    <source>
        <dbReference type="ARBA" id="ARBA00007110"/>
    </source>
</evidence>
<keyword evidence="12" id="KW-1185">Reference proteome</keyword>
<evidence type="ECO:0000256" key="9">
    <source>
        <dbReference type="ARBA" id="ARBA00047340"/>
    </source>
</evidence>
<dbReference type="GO" id="GO:0008939">
    <property type="term" value="F:nicotinate-nucleotide-dimethylbenzimidazole phosphoribosyltransferase activity"/>
    <property type="evidence" value="ECO:0007669"/>
    <property type="project" value="UniProtKB-EC"/>
</dbReference>
<dbReference type="InterPro" id="IPR017846">
    <property type="entry name" value="Nict_dMeBzImd_PRibTrfase_bact"/>
</dbReference>
<dbReference type="CDD" id="cd02439">
    <property type="entry name" value="DMB-PRT_CobT"/>
    <property type="match status" value="1"/>
</dbReference>
<accession>A0ABW3K3Q4</accession>
<dbReference type="InterPro" id="IPR023195">
    <property type="entry name" value="Nict_dMeBzImd_PRibTrfase_N"/>
</dbReference>
<keyword evidence="5 10" id="KW-0169">Cobalamin biosynthesis</keyword>
<dbReference type="Gene3D" id="1.10.1610.10">
    <property type="match status" value="1"/>
</dbReference>
<dbReference type="Proteomes" id="UP001597112">
    <property type="component" value="Unassembled WGS sequence"/>
</dbReference>
<dbReference type="SUPFAM" id="SSF52733">
    <property type="entry name" value="Nicotinate mononucleotide:5,6-dimethylbenzimidazole phosphoribosyltransferase (CobT)"/>
    <property type="match status" value="1"/>
</dbReference>
<evidence type="ECO:0000256" key="7">
    <source>
        <dbReference type="ARBA" id="ARBA00022679"/>
    </source>
</evidence>